<dbReference type="InterPro" id="IPR008979">
    <property type="entry name" value="Galactose-bd-like_sf"/>
</dbReference>
<feature type="domain" description="GH26" evidence="8">
    <location>
        <begin position="464"/>
        <end position="816"/>
    </location>
</feature>
<keyword evidence="3 4" id="KW-0326">Glycosidase</keyword>
<feature type="signal peptide" evidence="6">
    <location>
        <begin position="1"/>
        <end position="27"/>
    </location>
</feature>
<evidence type="ECO:0000256" key="6">
    <source>
        <dbReference type="SAM" id="SignalP"/>
    </source>
</evidence>
<evidence type="ECO:0000313" key="10">
    <source>
        <dbReference type="Proteomes" id="UP001589747"/>
    </source>
</evidence>
<proteinExistence type="inferred from homology"/>
<dbReference type="Pfam" id="PF02156">
    <property type="entry name" value="Glyco_hydro_26"/>
    <property type="match status" value="1"/>
</dbReference>
<evidence type="ECO:0000256" key="3">
    <source>
        <dbReference type="ARBA" id="ARBA00023295"/>
    </source>
</evidence>
<feature type="region of interest" description="Disordered" evidence="5">
    <location>
        <begin position="401"/>
        <end position="455"/>
    </location>
</feature>
<feature type="chain" id="PRO_5047144702" evidence="6">
    <location>
        <begin position="28"/>
        <end position="1455"/>
    </location>
</feature>
<dbReference type="InterPro" id="IPR013783">
    <property type="entry name" value="Ig-like_fold"/>
</dbReference>
<dbReference type="Gene3D" id="2.60.120.430">
    <property type="entry name" value="Galactose-binding lectin"/>
    <property type="match status" value="1"/>
</dbReference>
<dbReference type="Pfam" id="PF00395">
    <property type="entry name" value="SLH"/>
    <property type="match status" value="3"/>
</dbReference>
<dbReference type="PROSITE" id="PS51272">
    <property type="entry name" value="SLH"/>
    <property type="match status" value="3"/>
</dbReference>
<evidence type="ECO:0000256" key="1">
    <source>
        <dbReference type="ARBA" id="ARBA00007754"/>
    </source>
</evidence>
<sequence length="1455" mass="151853">MKRKRKWLTAALSGAVALSSGMPVYGAAGGELGPAATVATAVTAVNSEAAGWAKNSLARWVDNGVLTGDKDGVLMPNRAITRAEYITILNRVFGLSIEASSNFADVNPNAWYANELAIAKQAGYYTGFPDGTAKALEPITREDAVTLLARLFGLNQNGNVNIPFADASTIHTYAKDAVAALSGIVKGYSDGTFRPGSPITRAEAIAFVDRLVTGYYHGAGTVTAGTINGNVVVNEADIVLKDTTINGNLYLTAGIGNGNVTLDRVIVKGTTFIQGGGEHTVTLTDAVLGDVAVNRKDGKVRVLADGKTQISRVALDSAAKLELSGESKADRVDANAPMELLVGEQAAIGDLQIGSGANGTKIESKGTIGSADIGATDVQLGGKPLAQGKFTIEGGAAKPVGSTGGGAAGGSGGSTDSGSPGSGSGTGGSGSGSDNPGNGGGGTGDPGGETPATGTDFVDYEATAETKSLFAYLNERRGKEVLFGHQHTTDEGLSFVDSAAGPQSDVKNAVGDFPAVFGWDTLSLEGKEKPGVAGDEAKSRENLAASMKEAHELGGIVTLSAHMPNFVTGGMFNDTAGNVVANILPGGAKNEAYNAFLDHIAAFAHLLKDDSGKPIPVLFRPFHEQNGGWFWWGAKTTSTSEYVEIFRYTVEYLRDRKDVHNFLYVYSPNGSFGGSEASYLTTYPGDDYVDILGMDQYDNQAAPGSESFVSGLVGDLAMISKLADKKGKIATFSEFGYSPQGMKISGNGDKAWFTRLLNAIKADPDAKRIAYMQTWANFGTNGNLFVPYKNAKDLGDHELLPDFKAYYDDAYSAFAGDIKGDAIYSQTVAAKAEQPFMHIASPVQNGTVTTNTATIRTRVLNAVPTKVVYSVGSDGPEIPMTLDGDGYYAADWSPSGAFNGKSAEITVRAYNGSAVLLESKSSVFVKVPQIQLHAYAFNEAADIAAIQNNGTYSNVGTHDGIGLTLSHKTEDGNGILEMNVTGLDAADTWQELKLEIPTAVQTVGLANVKRVAMDVYVPVTDQQSEEASLRGVVMLPPDWDTKYGMSSTQQKLSDLEKVTIGGKSYWHYNPVIDVNDAAKSAAATSLAVSLIGSGLSGSAAILVDNIRLYSMYVEAPRDPALVDDFESYSGSDAQLAASFKYAGGDATNVSLASSNKAEGSYAMKYDYTLAGNKYAGITKSLGGVDWSGFNKLKFYLKPDGSNQKLVIQINMSGISFEAYPSLAASEAGWVTLPFSAFKPAPWDTANAGKVITKTNLKDVRDFSIYVNAVDEVPMTSGSLYFDDIRVINDGTGGVPNGGTGAGSMPAPVGTLYGFESGTQGWAASENHANATAPVATADAAAEGTHALASTFDLSGDFELTKVEPIDLSGVSAISAKVKLSSGAAKARLYIKVGSDWTWYDSGTSQAIGADGFTTLTIPLAAIAGRDAVNAIGIKLETAGGTGQATLYLDEVALAE</sequence>
<dbReference type="InterPro" id="IPR000805">
    <property type="entry name" value="Glyco_hydro_26"/>
</dbReference>
<dbReference type="EMBL" id="JBHMDO010000021">
    <property type="protein sequence ID" value="MFB9326549.1"/>
    <property type="molecule type" value="Genomic_DNA"/>
</dbReference>
<evidence type="ECO:0000259" key="7">
    <source>
        <dbReference type="PROSITE" id="PS51272"/>
    </source>
</evidence>
<evidence type="ECO:0000259" key="8">
    <source>
        <dbReference type="PROSITE" id="PS51764"/>
    </source>
</evidence>
<feature type="active site" description="Proton donor" evidence="4">
    <location>
        <position position="624"/>
    </location>
</feature>
<gene>
    <name evidence="9" type="ORF">ACFFSY_11550</name>
</gene>
<dbReference type="InterPro" id="IPR017853">
    <property type="entry name" value="GH"/>
</dbReference>
<dbReference type="PROSITE" id="PS51764">
    <property type="entry name" value="GH26"/>
    <property type="match status" value="1"/>
</dbReference>
<dbReference type="Pfam" id="PF03425">
    <property type="entry name" value="CBM_11"/>
    <property type="match status" value="1"/>
</dbReference>
<dbReference type="InterPro" id="IPR005087">
    <property type="entry name" value="CBM11"/>
</dbReference>
<dbReference type="PANTHER" id="PTHR40079">
    <property type="entry name" value="MANNAN ENDO-1,4-BETA-MANNOSIDASE E-RELATED"/>
    <property type="match status" value="1"/>
</dbReference>
<dbReference type="Gene3D" id="2.60.40.10">
    <property type="entry name" value="Immunoglobulins"/>
    <property type="match status" value="1"/>
</dbReference>
<comment type="caution">
    <text evidence="9">The sequence shown here is derived from an EMBL/GenBank/DDBJ whole genome shotgun (WGS) entry which is preliminary data.</text>
</comment>
<feature type="domain" description="SLH" evidence="7">
    <location>
        <begin position="99"/>
        <end position="162"/>
    </location>
</feature>
<evidence type="ECO:0000256" key="2">
    <source>
        <dbReference type="ARBA" id="ARBA00022801"/>
    </source>
</evidence>
<dbReference type="GO" id="GO:0016787">
    <property type="term" value="F:hydrolase activity"/>
    <property type="evidence" value="ECO:0007669"/>
    <property type="project" value="UniProtKB-KW"/>
</dbReference>
<protein>
    <submittedName>
        <fullName evidence="9">Glycosyl hydrolase</fullName>
    </submittedName>
</protein>
<accession>A0ABV5KMV5</accession>
<dbReference type="SUPFAM" id="SSF49785">
    <property type="entry name" value="Galactose-binding domain-like"/>
    <property type="match status" value="3"/>
</dbReference>
<evidence type="ECO:0000313" key="9">
    <source>
        <dbReference type="EMBL" id="MFB9326549.1"/>
    </source>
</evidence>
<dbReference type="InterPro" id="IPR022790">
    <property type="entry name" value="GH26_dom"/>
</dbReference>
<dbReference type="Proteomes" id="UP001589747">
    <property type="component" value="Unassembled WGS sequence"/>
</dbReference>
<keyword evidence="2 4" id="KW-0378">Hydrolase</keyword>
<reference evidence="9 10" key="1">
    <citation type="submission" date="2024-09" db="EMBL/GenBank/DDBJ databases">
        <authorList>
            <person name="Sun Q."/>
            <person name="Mori K."/>
        </authorList>
    </citation>
    <scope>NUCLEOTIDE SEQUENCE [LARGE SCALE GENOMIC DNA]</scope>
    <source>
        <strain evidence="9 10">TISTR 2452</strain>
    </source>
</reference>
<dbReference type="PANTHER" id="PTHR40079:SF4">
    <property type="entry name" value="GH26 DOMAIN-CONTAINING PROTEIN-RELATED"/>
    <property type="match status" value="1"/>
</dbReference>
<dbReference type="RefSeq" id="WP_377493964.1">
    <property type="nucleotide sequence ID" value="NZ_JBHMDO010000021.1"/>
</dbReference>
<dbReference type="PRINTS" id="PR00739">
    <property type="entry name" value="GLHYDRLASE26"/>
</dbReference>
<dbReference type="SUPFAM" id="SSF51445">
    <property type="entry name" value="(Trans)glycosidases"/>
    <property type="match status" value="1"/>
</dbReference>
<dbReference type="InterPro" id="IPR049475">
    <property type="entry name" value="Mann_GBD_bact"/>
</dbReference>
<evidence type="ECO:0000256" key="4">
    <source>
        <dbReference type="PROSITE-ProRule" id="PRU01100"/>
    </source>
</evidence>
<keyword evidence="10" id="KW-1185">Reference proteome</keyword>
<dbReference type="InterPro" id="IPR015295">
    <property type="entry name" value="CBM27"/>
</dbReference>
<dbReference type="Pfam" id="PF09212">
    <property type="entry name" value="CBM27"/>
    <property type="match status" value="1"/>
</dbReference>
<keyword evidence="6" id="KW-0732">Signal</keyword>
<feature type="compositionally biased region" description="Gly residues" evidence="5">
    <location>
        <begin position="402"/>
        <end position="447"/>
    </location>
</feature>
<comment type="similarity">
    <text evidence="1 4">Belongs to the glycosyl hydrolase 26 family.</text>
</comment>
<dbReference type="Pfam" id="PF21253">
    <property type="entry name" value="Mann_GBD_bact"/>
    <property type="match status" value="1"/>
</dbReference>
<dbReference type="Gene3D" id="2.60.120.260">
    <property type="entry name" value="Galactose-binding domain-like"/>
    <property type="match status" value="2"/>
</dbReference>
<organism evidence="9 10">
    <name type="scientific">Paenibacillus aurantiacus</name>
    <dbReference type="NCBI Taxonomy" id="1936118"/>
    <lineage>
        <taxon>Bacteria</taxon>
        <taxon>Bacillati</taxon>
        <taxon>Bacillota</taxon>
        <taxon>Bacilli</taxon>
        <taxon>Bacillales</taxon>
        <taxon>Paenibacillaceae</taxon>
        <taxon>Paenibacillus</taxon>
    </lineage>
</organism>
<feature type="active site" description="Nucleophile" evidence="4">
    <location>
        <position position="734"/>
    </location>
</feature>
<dbReference type="InterPro" id="IPR001119">
    <property type="entry name" value="SLH_dom"/>
</dbReference>
<feature type="domain" description="SLH" evidence="7">
    <location>
        <begin position="163"/>
        <end position="222"/>
    </location>
</feature>
<dbReference type="Gene3D" id="3.20.20.80">
    <property type="entry name" value="Glycosidases"/>
    <property type="match status" value="1"/>
</dbReference>
<evidence type="ECO:0000256" key="5">
    <source>
        <dbReference type="SAM" id="MobiDB-lite"/>
    </source>
</evidence>
<feature type="domain" description="SLH" evidence="7">
    <location>
        <begin position="40"/>
        <end position="98"/>
    </location>
</feature>
<name>A0ABV5KMV5_9BACL</name>